<dbReference type="AlphaFoldDB" id="A0A381WAG2"/>
<protein>
    <submittedName>
        <fullName evidence="1">Uncharacterized protein</fullName>
    </submittedName>
</protein>
<dbReference type="Gene3D" id="3.40.1390.10">
    <property type="entry name" value="MurE/MurF, N-terminal domain"/>
    <property type="match status" value="1"/>
</dbReference>
<dbReference type="EMBL" id="UINC01011202">
    <property type="protein sequence ID" value="SVA49546.1"/>
    <property type="molecule type" value="Genomic_DNA"/>
</dbReference>
<feature type="non-terminal residue" evidence="1">
    <location>
        <position position="40"/>
    </location>
</feature>
<evidence type="ECO:0000313" key="1">
    <source>
        <dbReference type="EMBL" id="SVA49546.1"/>
    </source>
</evidence>
<proteinExistence type="predicted"/>
<reference evidence="1" key="1">
    <citation type="submission" date="2018-05" db="EMBL/GenBank/DDBJ databases">
        <authorList>
            <person name="Lanie J.A."/>
            <person name="Ng W.-L."/>
            <person name="Kazmierczak K.M."/>
            <person name="Andrzejewski T.M."/>
            <person name="Davidsen T.M."/>
            <person name="Wayne K.J."/>
            <person name="Tettelin H."/>
            <person name="Glass J.I."/>
            <person name="Rusch D."/>
            <person name="Podicherti R."/>
            <person name="Tsui H.-C.T."/>
            <person name="Winkler M.E."/>
        </authorList>
    </citation>
    <scope>NUCLEOTIDE SEQUENCE</scope>
</reference>
<gene>
    <name evidence="1" type="ORF">METZ01_LOCUS102400</name>
</gene>
<sequence length="40" mass="4238">MVLKLVEISDAVSGELVGDGEIDICGVSGIEEARENEITF</sequence>
<accession>A0A381WAG2</accession>
<organism evidence="1">
    <name type="scientific">marine metagenome</name>
    <dbReference type="NCBI Taxonomy" id="408172"/>
    <lineage>
        <taxon>unclassified sequences</taxon>
        <taxon>metagenomes</taxon>
        <taxon>ecological metagenomes</taxon>
    </lineage>
</organism>
<name>A0A381WAG2_9ZZZZ</name>